<dbReference type="NCBIfam" id="TIGR00237">
    <property type="entry name" value="xseA"/>
    <property type="match status" value="1"/>
</dbReference>
<dbReference type="InterPro" id="IPR003753">
    <property type="entry name" value="Exonuc_VII_L"/>
</dbReference>
<sequence length="418" mass="47462">MSQGTMTVSSLNTKVKSLLETTFMHVLVEGEVSSVTYHNSGHVYFSIKDKESSIKCVMFRSNANKMKFRLERGQHVVVNGSISVYTPRGEYQLLTVSIEPFGQGALALAYEQLKEKLEKKGYFDSARKKEQPKYLKKVALVTASKSAALQDMLKIIEKRWALLEIVVIDTLVQGDKSAAQIAEALAYADTLECDAIVVGRGGGSKEDLWAFNEEVVADAIFNLNTFVVSAVGHEIDVQISDFVADLRAPTPSAAMEMILPDQNEILYTLSEMEERYARVMQQLLGNKEQKLKAFSQEFQRHSVSRKIAMMEKEFENLEDEFKRVMQYQMSQYENRVKPLEGDLKDKLAYALHLKTTELKTLEEKMKLYNPKAKQKEGWGEVVMNGKRVDLASIKKDDKFVITDTKTKLEVLCFDRNEI</sequence>
<gene>
    <name evidence="5" type="primary">xseA</name>
    <name evidence="10" type="ORF">HELGO_WM3465</name>
</gene>
<dbReference type="InterPro" id="IPR020579">
    <property type="entry name" value="Exonuc_VII_lsu_C"/>
</dbReference>
<feature type="domain" description="Exonuclease VII large subunit C-terminal" evidence="8">
    <location>
        <begin position="122"/>
        <end position="366"/>
    </location>
</feature>
<evidence type="ECO:0000256" key="5">
    <source>
        <dbReference type="HAMAP-Rule" id="MF_00378"/>
    </source>
</evidence>
<keyword evidence="2 5" id="KW-0540">Nuclease</keyword>
<evidence type="ECO:0000256" key="3">
    <source>
        <dbReference type="ARBA" id="ARBA00022801"/>
    </source>
</evidence>
<evidence type="ECO:0000256" key="1">
    <source>
        <dbReference type="ARBA" id="ARBA00022490"/>
    </source>
</evidence>
<name>A0A6S6S607_9BACT</name>
<keyword evidence="3 5" id="KW-0378">Hydrolase</keyword>
<dbReference type="PANTHER" id="PTHR30008">
    <property type="entry name" value="EXODEOXYRIBONUCLEASE 7 LARGE SUBUNIT"/>
    <property type="match status" value="1"/>
</dbReference>
<organism evidence="10">
    <name type="scientific">uncultured Sulfurovum sp</name>
    <dbReference type="NCBI Taxonomy" id="269237"/>
    <lineage>
        <taxon>Bacteria</taxon>
        <taxon>Pseudomonadati</taxon>
        <taxon>Campylobacterota</taxon>
        <taxon>Epsilonproteobacteria</taxon>
        <taxon>Campylobacterales</taxon>
        <taxon>Sulfurovaceae</taxon>
        <taxon>Sulfurovum</taxon>
        <taxon>environmental samples</taxon>
    </lineage>
</organism>
<dbReference type="GO" id="GO:0006308">
    <property type="term" value="P:DNA catabolic process"/>
    <property type="evidence" value="ECO:0007669"/>
    <property type="project" value="UniProtKB-UniRule"/>
</dbReference>
<comment type="function">
    <text evidence="5">Bidirectionally degrades single-stranded DNA into large acid-insoluble oligonucleotides, which are then degraded further into small acid-soluble oligonucleotides.</text>
</comment>
<dbReference type="HAMAP" id="MF_00378">
    <property type="entry name" value="Exonuc_7_L"/>
    <property type="match status" value="1"/>
</dbReference>
<comment type="subunit">
    <text evidence="5">Heterooligomer composed of large and small subunits.</text>
</comment>
<dbReference type="AlphaFoldDB" id="A0A6S6S607"/>
<dbReference type="Pfam" id="PF13742">
    <property type="entry name" value="tRNA_anti_2"/>
    <property type="match status" value="1"/>
</dbReference>
<evidence type="ECO:0000256" key="2">
    <source>
        <dbReference type="ARBA" id="ARBA00022722"/>
    </source>
</evidence>
<accession>A0A6S6S607</accession>
<evidence type="ECO:0000256" key="6">
    <source>
        <dbReference type="RuleBase" id="RU004355"/>
    </source>
</evidence>
<evidence type="ECO:0000259" key="8">
    <source>
        <dbReference type="Pfam" id="PF02601"/>
    </source>
</evidence>
<dbReference type="InterPro" id="IPR025824">
    <property type="entry name" value="OB-fold_nuc-bd_dom"/>
</dbReference>
<keyword evidence="4 5" id="KW-0269">Exonuclease</keyword>
<reference evidence="10" key="1">
    <citation type="submission" date="2020-01" db="EMBL/GenBank/DDBJ databases">
        <authorList>
            <person name="Meier V. D."/>
            <person name="Meier V D."/>
        </authorList>
    </citation>
    <scope>NUCLEOTIDE SEQUENCE</scope>
    <source>
        <strain evidence="10">HLG_WM_MAG_06</strain>
    </source>
</reference>
<feature type="domain" description="OB-fold nucleic acid binding" evidence="9">
    <location>
        <begin position="6"/>
        <end position="98"/>
    </location>
</feature>
<dbReference type="Gene3D" id="2.40.50.1010">
    <property type="match status" value="1"/>
</dbReference>
<evidence type="ECO:0000259" key="9">
    <source>
        <dbReference type="Pfam" id="PF13742"/>
    </source>
</evidence>
<evidence type="ECO:0000313" key="10">
    <source>
        <dbReference type="EMBL" id="CAA6803153.1"/>
    </source>
</evidence>
<proteinExistence type="inferred from homology"/>
<feature type="coiled-coil region" evidence="7">
    <location>
        <begin position="300"/>
        <end position="327"/>
    </location>
</feature>
<evidence type="ECO:0000256" key="7">
    <source>
        <dbReference type="SAM" id="Coils"/>
    </source>
</evidence>
<keyword evidence="1 5" id="KW-0963">Cytoplasm</keyword>
<dbReference type="EC" id="3.1.11.6" evidence="5"/>
<protein>
    <recommendedName>
        <fullName evidence="5">Exodeoxyribonuclease 7 large subunit</fullName>
        <ecNumber evidence="5">3.1.11.6</ecNumber>
    </recommendedName>
    <alternativeName>
        <fullName evidence="5">Exodeoxyribonuclease VII large subunit</fullName>
        <shortName evidence="5">Exonuclease VII large subunit</shortName>
    </alternativeName>
</protein>
<dbReference type="CDD" id="cd04489">
    <property type="entry name" value="ExoVII_LU_OBF"/>
    <property type="match status" value="1"/>
</dbReference>
<dbReference type="GO" id="GO:0009318">
    <property type="term" value="C:exodeoxyribonuclease VII complex"/>
    <property type="evidence" value="ECO:0007669"/>
    <property type="project" value="UniProtKB-UniRule"/>
</dbReference>
<dbReference type="EMBL" id="CACVAP010000039">
    <property type="protein sequence ID" value="CAA6803153.1"/>
    <property type="molecule type" value="Genomic_DNA"/>
</dbReference>
<dbReference type="PANTHER" id="PTHR30008:SF0">
    <property type="entry name" value="EXODEOXYRIBONUCLEASE 7 LARGE SUBUNIT"/>
    <property type="match status" value="1"/>
</dbReference>
<dbReference type="GO" id="GO:0003676">
    <property type="term" value="F:nucleic acid binding"/>
    <property type="evidence" value="ECO:0007669"/>
    <property type="project" value="InterPro"/>
</dbReference>
<dbReference type="Pfam" id="PF02601">
    <property type="entry name" value="Exonuc_VII_L"/>
    <property type="match status" value="1"/>
</dbReference>
<keyword evidence="7" id="KW-0175">Coiled coil</keyword>
<evidence type="ECO:0000256" key="4">
    <source>
        <dbReference type="ARBA" id="ARBA00022839"/>
    </source>
</evidence>
<comment type="similarity">
    <text evidence="5 6">Belongs to the XseA family.</text>
</comment>
<dbReference type="GO" id="GO:0005737">
    <property type="term" value="C:cytoplasm"/>
    <property type="evidence" value="ECO:0007669"/>
    <property type="project" value="UniProtKB-SubCell"/>
</dbReference>
<comment type="subcellular location">
    <subcellularLocation>
        <location evidence="5 6">Cytoplasm</location>
    </subcellularLocation>
</comment>
<dbReference type="GO" id="GO:0008855">
    <property type="term" value="F:exodeoxyribonuclease VII activity"/>
    <property type="evidence" value="ECO:0007669"/>
    <property type="project" value="UniProtKB-UniRule"/>
</dbReference>
<comment type="catalytic activity">
    <reaction evidence="5 6">
        <text>Exonucleolytic cleavage in either 5'- to 3'- or 3'- to 5'-direction to yield nucleoside 5'-phosphates.</text>
        <dbReference type="EC" id="3.1.11.6"/>
    </reaction>
</comment>